<gene>
    <name evidence="2" type="ORF">GGR89_003725</name>
</gene>
<dbReference type="RefSeq" id="WP_125978149.1">
    <property type="nucleotide sequence ID" value="NZ_BAAADY010000020.1"/>
</dbReference>
<organism evidence="2 3">
    <name type="scientific">Sphingomonas trueperi</name>
    <dbReference type="NCBI Taxonomy" id="53317"/>
    <lineage>
        <taxon>Bacteria</taxon>
        <taxon>Pseudomonadati</taxon>
        <taxon>Pseudomonadota</taxon>
        <taxon>Alphaproteobacteria</taxon>
        <taxon>Sphingomonadales</taxon>
        <taxon>Sphingomonadaceae</taxon>
        <taxon>Sphingomonas</taxon>
    </lineage>
</organism>
<dbReference type="PANTHER" id="PTHR31435:SF10">
    <property type="entry name" value="BSR4717 PROTEIN"/>
    <property type="match status" value="1"/>
</dbReference>
<dbReference type="EMBL" id="JAATJB010000015">
    <property type="protein sequence ID" value="NJB99384.1"/>
    <property type="molecule type" value="Genomic_DNA"/>
</dbReference>
<dbReference type="Pfam" id="PF14542">
    <property type="entry name" value="Acetyltransf_CG"/>
    <property type="match status" value="1"/>
</dbReference>
<dbReference type="PROSITE" id="PS51729">
    <property type="entry name" value="GNAT_YJDJ"/>
    <property type="match status" value="1"/>
</dbReference>
<sequence length="98" mass="10820">MQADSEVRNNLNASRYELATAKGIAFSEYRRHDDVVVFTHTVVPKALEGQGIASRLIAGALADVRAQRLRIASRCPFVSAYLQRHPEARDLLAESSPV</sequence>
<dbReference type="PANTHER" id="PTHR31435">
    <property type="entry name" value="PROTEIN NATD1"/>
    <property type="match status" value="1"/>
</dbReference>
<comment type="caution">
    <text evidence="2">The sequence shown here is derived from an EMBL/GenBank/DDBJ whole genome shotgun (WGS) entry which is preliminary data.</text>
</comment>
<evidence type="ECO:0000313" key="3">
    <source>
        <dbReference type="Proteomes" id="UP000531251"/>
    </source>
</evidence>
<evidence type="ECO:0000313" key="2">
    <source>
        <dbReference type="EMBL" id="NJB99384.1"/>
    </source>
</evidence>
<dbReference type="InterPro" id="IPR031165">
    <property type="entry name" value="GNAT_YJDJ"/>
</dbReference>
<proteinExistence type="predicted"/>
<name>A0A7X5Y1J7_9SPHN</name>
<dbReference type="AlphaFoldDB" id="A0A7X5Y1J7"/>
<reference evidence="2 3" key="1">
    <citation type="submission" date="2020-03" db="EMBL/GenBank/DDBJ databases">
        <title>Genomic Encyclopedia of Type Strains, Phase IV (KMG-IV): sequencing the most valuable type-strain genomes for metagenomic binning, comparative biology and taxonomic classification.</title>
        <authorList>
            <person name="Goeker M."/>
        </authorList>
    </citation>
    <scope>NUCLEOTIDE SEQUENCE [LARGE SCALE GENOMIC DNA]</scope>
    <source>
        <strain evidence="2 3">DSM 7225</strain>
    </source>
</reference>
<dbReference type="InterPro" id="IPR016181">
    <property type="entry name" value="Acyl_CoA_acyltransferase"/>
</dbReference>
<dbReference type="SUPFAM" id="SSF55729">
    <property type="entry name" value="Acyl-CoA N-acyltransferases (Nat)"/>
    <property type="match status" value="1"/>
</dbReference>
<dbReference type="Gene3D" id="3.40.630.30">
    <property type="match status" value="1"/>
</dbReference>
<protein>
    <recommendedName>
        <fullName evidence="1">N-acetyltransferase domain-containing protein</fullName>
    </recommendedName>
</protein>
<dbReference type="InterPro" id="IPR045057">
    <property type="entry name" value="Gcn5-rel_NAT"/>
</dbReference>
<dbReference type="Proteomes" id="UP000531251">
    <property type="component" value="Unassembled WGS sequence"/>
</dbReference>
<accession>A0A7X5Y1J7</accession>
<feature type="domain" description="N-acetyltransferase" evidence="1">
    <location>
        <begin position="8"/>
        <end position="93"/>
    </location>
</feature>
<evidence type="ECO:0000259" key="1">
    <source>
        <dbReference type="PROSITE" id="PS51729"/>
    </source>
</evidence>
<keyword evidence="3" id="KW-1185">Reference proteome</keyword>